<evidence type="ECO:0000313" key="2">
    <source>
        <dbReference type="EMBL" id="KYG08799.1"/>
    </source>
</evidence>
<sequence>MDLALDAIERAAADNVPGQLVLADAVYGRSAKFRDTVRLLGFDYPVGVDSTTMVVALGPGGRWNETPMTADELARKLGKKAFRRITWREGTGKKLASRFALRRARLANDD</sequence>
<accession>A0A150TVT2</accession>
<gene>
    <name evidence="2" type="ORF">BE21_01880</name>
</gene>
<evidence type="ECO:0000313" key="3">
    <source>
        <dbReference type="Proteomes" id="UP000075502"/>
    </source>
</evidence>
<organism evidence="2 3">
    <name type="scientific">Sorangium cellulosum</name>
    <name type="common">Polyangium cellulosum</name>
    <dbReference type="NCBI Taxonomy" id="56"/>
    <lineage>
        <taxon>Bacteria</taxon>
        <taxon>Pseudomonadati</taxon>
        <taxon>Myxococcota</taxon>
        <taxon>Polyangia</taxon>
        <taxon>Polyangiales</taxon>
        <taxon>Polyangiaceae</taxon>
        <taxon>Sorangium</taxon>
    </lineage>
</organism>
<dbReference type="Pfam" id="PF13546">
    <property type="entry name" value="DDE_5"/>
    <property type="match status" value="1"/>
</dbReference>
<evidence type="ECO:0000259" key="1">
    <source>
        <dbReference type="Pfam" id="PF13546"/>
    </source>
</evidence>
<dbReference type="AlphaFoldDB" id="A0A150TVT2"/>
<feature type="domain" description="Transposase IS701-like DDE" evidence="1">
    <location>
        <begin position="2"/>
        <end position="91"/>
    </location>
</feature>
<comment type="caution">
    <text evidence="2">The sequence shown here is derived from an EMBL/GenBank/DDBJ whole genome shotgun (WGS) entry which is preliminary data.</text>
</comment>
<proteinExistence type="predicted"/>
<dbReference type="EMBL" id="JEME01000868">
    <property type="protein sequence ID" value="KYG08799.1"/>
    <property type="molecule type" value="Genomic_DNA"/>
</dbReference>
<reference evidence="2 3" key="1">
    <citation type="submission" date="2014-02" db="EMBL/GenBank/DDBJ databases">
        <title>The small core and large imbalanced accessory genome model reveals a collaborative survival strategy of Sorangium cellulosum strains in nature.</title>
        <authorList>
            <person name="Han K."/>
            <person name="Peng R."/>
            <person name="Blom J."/>
            <person name="Li Y.-Z."/>
        </authorList>
    </citation>
    <scope>NUCLEOTIDE SEQUENCE [LARGE SCALE GENOMIC DNA]</scope>
    <source>
        <strain evidence="2 3">So0007-03</strain>
    </source>
</reference>
<dbReference type="InterPro" id="IPR038721">
    <property type="entry name" value="IS701-like_DDE_dom"/>
</dbReference>
<name>A0A150TVT2_SORCE</name>
<protein>
    <recommendedName>
        <fullName evidence="1">Transposase IS701-like DDE domain-containing protein</fullName>
    </recommendedName>
</protein>
<dbReference type="Proteomes" id="UP000075502">
    <property type="component" value="Unassembled WGS sequence"/>
</dbReference>